<evidence type="ECO:0000256" key="1">
    <source>
        <dbReference type="SAM" id="MobiDB-lite"/>
    </source>
</evidence>
<dbReference type="PANTHER" id="PTHR34580:SF3">
    <property type="entry name" value="PROTEIN PAFB"/>
    <property type="match status" value="1"/>
</dbReference>
<reference evidence="4 5" key="1">
    <citation type="journal article" date="2003" name="Int. J. Syst. Evol. Microbiol.">
        <title>Kocuria polaris sp. nov., an orange-pigmented psychrophilic bacterium isolated from an Antarctic cyanobacterial mat sample.</title>
        <authorList>
            <person name="Reddy G.S."/>
            <person name="Prakash J.S."/>
            <person name="Prabahar V."/>
            <person name="Matsumoto G.I."/>
            <person name="Stackebrandt E."/>
            <person name="Shivaji S."/>
        </authorList>
    </citation>
    <scope>NUCLEOTIDE SEQUENCE [LARGE SCALE GENOMIC DNA]</scope>
    <source>
        <strain evidence="4 5">CMS 76or</strain>
    </source>
</reference>
<proteinExistence type="predicted"/>
<evidence type="ECO:0000259" key="3">
    <source>
        <dbReference type="Pfam" id="PF19187"/>
    </source>
</evidence>
<dbReference type="EMBL" id="JSUH01000002">
    <property type="protein sequence ID" value="KHD98506.1"/>
    <property type="molecule type" value="Genomic_DNA"/>
</dbReference>
<dbReference type="InterPro" id="IPR051534">
    <property type="entry name" value="CBASS_pafABC_assoc_protein"/>
</dbReference>
<dbReference type="Proteomes" id="UP000030466">
    <property type="component" value="Unassembled WGS sequence"/>
</dbReference>
<dbReference type="PROSITE" id="PS52050">
    <property type="entry name" value="WYL"/>
    <property type="match status" value="2"/>
</dbReference>
<feature type="domain" description="PafC HTH" evidence="3">
    <location>
        <begin position="363"/>
        <end position="475"/>
    </location>
</feature>
<organism evidence="4 5">
    <name type="scientific">Kocuria rosea subsp. polaris</name>
    <dbReference type="NCBI Taxonomy" id="136273"/>
    <lineage>
        <taxon>Bacteria</taxon>
        <taxon>Bacillati</taxon>
        <taxon>Actinomycetota</taxon>
        <taxon>Actinomycetes</taxon>
        <taxon>Micrococcales</taxon>
        <taxon>Micrococcaceae</taxon>
        <taxon>Kocuria</taxon>
    </lineage>
</organism>
<protein>
    <submittedName>
        <fullName evidence="4">DeoR faimly transcriptional regulator</fullName>
    </submittedName>
</protein>
<feature type="domain" description="WYL" evidence="2">
    <location>
        <begin position="504"/>
        <end position="571"/>
    </location>
</feature>
<dbReference type="Pfam" id="PF19187">
    <property type="entry name" value="HTH_PafC"/>
    <property type="match status" value="1"/>
</dbReference>
<name>A0A0A6VV70_KOCRO</name>
<evidence type="ECO:0000313" key="5">
    <source>
        <dbReference type="Proteomes" id="UP000030466"/>
    </source>
</evidence>
<comment type="caution">
    <text evidence="4">The sequence shown here is derived from an EMBL/GenBank/DDBJ whole genome shotgun (WGS) entry which is preliminary data.</text>
</comment>
<dbReference type="AlphaFoldDB" id="A0A0A6VV70"/>
<feature type="region of interest" description="Disordered" evidence="1">
    <location>
        <begin position="573"/>
        <end position="597"/>
    </location>
</feature>
<accession>A0A0A6VV70</accession>
<dbReference type="InterPro" id="IPR026881">
    <property type="entry name" value="WYL_dom"/>
</dbReference>
<evidence type="ECO:0000313" key="4">
    <source>
        <dbReference type="EMBL" id="KHD98506.1"/>
    </source>
</evidence>
<gene>
    <name evidence="4" type="ORF">GY22_02035</name>
</gene>
<dbReference type="Pfam" id="PF13280">
    <property type="entry name" value="WYL"/>
    <property type="match status" value="2"/>
</dbReference>
<evidence type="ECO:0000259" key="2">
    <source>
        <dbReference type="Pfam" id="PF13280"/>
    </source>
</evidence>
<dbReference type="InterPro" id="IPR043839">
    <property type="entry name" value="PafC_HTH"/>
</dbReference>
<keyword evidence="5" id="KW-1185">Reference proteome</keyword>
<sequence length="691" mass="75420">MAARSTERLLNLLIALVSRERGYTRAELREAVPSYAESASDEAFERMFERDKAELRDLGYPIEEVSEDPLFPDDTHGHRYRIPRGSFTLPPLQFTAEESAVLALAANAWTDASLGELARRALRKLEPAIGGLPEDDAPPLLQPTLTAHEPSFEPLLSAVVRHREVRFDYLARSTDQLTTRRLRPWGIGSRYGNWYVVGWDLDRKDSRTFRLSRIMSDVTVTRKEFDPPEGFSMNESLSQMVSHAPARTVEVLARPGHAHMLRRMAARQEPGVGAGDGVDRWDRLHIPFAETEILAEEIAAAGPGVVVPRDGDGTAPTMQAEVRAAVVRRLRSAESAVARFRGVQVDWNNKSRKGTRNKLSTADHLSRLLEIVRWVYAHQGAELEETARRFGITDQELIADLNTLFVCGKPGHMPDQLIDASWDDGHVYLSNADELSDPVRLTQPEASALLVGLQTLRTVPGGDSEAVASTIAKVAGAAGDAGVLANAVGARPITDTPAPALADVMSAVRRAVEQRRRIRIGYVVPSRDELTERVVDPVQVFSSNTHWYVRAWCLGSEGMRNFRLDRISAVEDAGPAGERPAAQEAAAASPPAPGTPDTVEVVLVTDRRSRWIADQYHATRTAVVRVPGGARTGPAADHEAALIGFQTAEAVCALVTRYGGQLAVIGPDDVVAQVELWVNSALGAYGASEPA</sequence>
<feature type="domain" description="WYL" evidence="2">
    <location>
        <begin position="152"/>
        <end position="218"/>
    </location>
</feature>
<feature type="compositionally biased region" description="Low complexity" evidence="1">
    <location>
        <begin position="573"/>
        <end position="589"/>
    </location>
</feature>
<dbReference type="OrthoDB" id="3268930at2"/>
<dbReference type="PANTHER" id="PTHR34580">
    <property type="match status" value="1"/>
</dbReference>
<dbReference type="RefSeq" id="WP_017833514.1">
    <property type="nucleotide sequence ID" value="NZ_JSUH01000002.1"/>
</dbReference>